<dbReference type="PANTHER" id="PTHR34385">
    <property type="entry name" value="D-ALANYL-D-ALANINE CARBOXYPEPTIDASE"/>
    <property type="match status" value="1"/>
</dbReference>
<dbReference type="Pfam" id="PF02557">
    <property type="entry name" value="VanY"/>
    <property type="match status" value="1"/>
</dbReference>
<gene>
    <name evidence="3" type="ORF">ISALK_10340</name>
</gene>
<dbReference type="RefSeq" id="WP_160722008.1">
    <property type="nucleotide sequence ID" value="NZ_SUMG01000013.1"/>
</dbReference>
<dbReference type="EMBL" id="SUMG01000013">
    <property type="protein sequence ID" value="NBG88899.1"/>
    <property type="molecule type" value="Genomic_DNA"/>
</dbReference>
<dbReference type="SUPFAM" id="SSF55166">
    <property type="entry name" value="Hedgehog/DD-peptidase"/>
    <property type="match status" value="1"/>
</dbReference>
<evidence type="ECO:0000313" key="4">
    <source>
        <dbReference type="Proteomes" id="UP000449710"/>
    </source>
</evidence>
<dbReference type="GO" id="GO:0006508">
    <property type="term" value="P:proteolysis"/>
    <property type="evidence" value="ECO:0007669"/>
    <property type="project" value="InterPro"/>
</dbReference>
<dbReference type="Pfam" id="PF08239">
    <property type="entry name" value="SH3_3"/>
    <property type="match status" value="2"/>
</dbReference>
<dbReference type="InterPro" id="IPR052179">
    <property type="entry name" value="DD-CPase-like"/>
</dbReference>
<name>A0AA43XMB8_9CLOT</name>
<dbReference type="Gene3D" id="2.30.30.40">
    <property type="entry name" value="SH3 Domains"/>
    <property type="match status" value="2"/>
</dbReference>
<dbReference type="AlphaFoldDB" id="A0AA43XMB8"/>
<dbReference type="InterPro" id="IPR009045">
    <property type="entry name" value="Zn_M74/Hedgehog-like"/>
</dbReference>
<dbReference type="PROSITE" id="PS51781">
    <property type="entry name" value="SH3B"/>
    <property type="match status" value="2"/>
</dbReference>
<dbReference type="InterPro" id="IPR003709">
    <property type="entry name" value="VanY-like_core_dom"/>
</dbReference>
<dbReference type="InterPro" id="IPR003646">
    <property type="entry name" value="SH3-like_bac-type"/>
</dbReference>
<feature type="region of interest" description="Disordered" evidence="1">
    <location>
        <begin position="177"/>
        <end position="197"/>
    </location>
</feature>
<accession>A0AA43XMB8</accession>
<dbReference type="InterPro" id="IPR058193">
    <property type="entry name" value="VanY/YodJ_core_dom"/>
</dbReference>
<reference evidence="3 4" key="1">
    <citation type="submission" date="2019-04" db="EMBL/GenBank/DDBJ databases">
        <title>Isachenkonia alkalipeptolytica gen. nov. sp. nov. a new anaerobic, alkiliphilic organothrophic bacterium capable to reduce synthesized ferrihydrite isolated from a soda lake.</title>
        <authorList>
            <person name="Toshchakov S.V."/>
            <person name="Zavarzina D.G."/>
            <person name="Zhilina T.N."/>
            <person name="Kostrikina N.A."/>
            <person name="Kublanov I.V."/>
        </authorList>
    </citation>
    <scope>NUCLEOTIDE SEQUENCE [LARGE SCALE GENOMIC DNA]</scope>
    <source>
        <strain evidence="3 4">Z-1701</strain>
    </source>
</reference>
<dbReference type="SMART" id="SM00287">
    <property type="entry name" value="SH3b"/>
    <property type="match status" value="2"/>
</dbReference>
<feature type="domain" description="SH3b" evidence="2">
    <location>
        <begin position="110"/>
        <end position="175"/>
    </location>
</feature>
<feature type="domain" description="SH3b" evidence="2">
    <location>
        <begin position="201"/>
        <end position="266"/>
    </location>
</feature>
<dbReference type="PANTHER" id="PTHR34385:SF1">
    <property type="entry name" value="PEPTIDOGLYCAN L-ALANYL-D-GLUTAMATE ENDOPEPTIDASE CWLK"/>
    <property type="match status" value="1"/>
</dbReference>
<comment type="caution">
    <text evidence="3">The sequence shown here is derived from an EMBL/GenBank/DDBJ whole genome shotgun (WGS) entry which is preliminary data.</text>
</comment>
<protein>
    <recommendedName>
        <fullName evidence="2">SH3b domain-containing protein</fullName>
    </recommendedName>
</protein>
<dbReference type="GO" id="GO:0008233">
    <property type="term" value="F:peptidase activity"/>
    <property type="evidence" value="ECO:0007669"/>
    <property type="project" value="InterPro"/>
</dbReference>
<proteinExistence type="predicted"/>
<dbReference type="Proteomes" id="UP000449710">
    <property type="component" value="Unassembled WGS sequence"/>
</dbReference>
<keyword evidence="4" id="KW-1185">Reference proteome</keyword>
<sequence length="472" mass="52324">MEENKLIFFIILILVSLSALSLLFPVPYFSNPATDISAAGAPEEQAAAIKSLPDTLGEIIENHEGLPFGEVHRKLQKVVMITSLKEELPEEEPSKEEEESSSVAEELGISEVSYIRYTTTALNIRADAHIEAERIGGFSEGAEVHVIGELSNDWVQVAYQDTEAFVHGGYLQEIDPAEEADEESSKEEEEPSSVAEELGISEVSYIRYTTTPLNIRSDAHIDGERIGGFSEGAEVHVIGELSNDWVQVAYGDTEAFVHGGYLQETDPAEDPQAEPDPDEDDATVVGNPGAIDVLVNREYRLPADFTPPNLVEPNVSMAPNTNHRLLRSEAASALEALFDAATEDGIILYARSGYRSYSTQETLFNNYVAEHGYEEATRFSAKPGHSEHQTGLAMDVTSEQVDYRLTQDFGNTPEGQWITDNAHRYGFIIRYPQNKESVTGYMYEPWHLRYLGVDLATAVYESGLTYEEYLGY</sequence>
<evidence type="ECO:0000256" key="1">
    <source>
        <dbReference type="SAM" id="MobiDB-lite"/>
    </source>
</evidence>
<evidence type="ECO:0000259" key="2">
    <source>
        <dbReference type="PROSITE" id="PS51781"/>
    </source>
</evidence>
<feature type="compositionally biased region" description="Acidic residues" evidence="1">
    <location>
        <begin position="177"/>
        <end position="191"/>
    </location>
</feature>
<dbReference type="Gene3D" id="3.30.1380.10">
    <property type="match status" value="1"/>
</dbReference>
<evidence type="ECO:0000313" key="3">
    <source>
        <dbReference type="EMBL" id="NBG88899.1"/>
    </source>
</evidence>
<dbReference type="CDD" id="cd14852">
    <property type="entry name" value="LD-carboxypeptidase"/>
    <property type="match status" value="1"/>
</dbReference>
<organism evidence="3 4">
    <name type="scientific">Isachenkonia alkalipeptolytica</name>
    <dbReference type="NCBI Taxonomy" id="2565777"/>
    <lineage>
        <taxon>Bacteria</taxon>
        <taxon>Bacillati</taxon>
        <taxon>Bacillota</taxon>
        <taxon>Clostridia</taxon>
        <taxon>Eubacteriales</taxon>
        <taxon>Clostridiaceae</taxon>
        <taxon>Isachenkonia</taxon>
    </lineage>
</organism>